<evidence type="ECO:0000313" key="4">
    <source>
        <dbReference type="Proteomes" id="UP000320333"/>
    </source>
</evidence>
<feature type="compositionally biased region" description="Polar residues" evidence="2">
    <location>
        <begin position="821"/>
        <end position="835"/>
    </location>
</feature>
<dbReference type="OrthoDB" id="2163395at2759"/>
<feature type="compositionally biased region" description="Polar residues" evidence="2">
    <location>
        <begin position="505"/>
        <end position="518"/>
    </location>
</feature>
<feature type="region of interest" description="Disordered" evidence="2">
    <location>
        <begin position="381"/>
        <end position="894"/>
    </location>
</feature>
<feature type="compositionally biased region" description="Acidic residues" evidence="2">
    <location>
        <begin position="857"/>
        <end position="870"/>
    </location>
</feature>
<dbReference type="STRING" id="246404.A0A507FNU4"/>
<evidence type="ECO:0000256" key="2">
    <source>
        <dbReference type="SAM" id="MobiDB-lite"/>
    </source>
</evidence>
<comment type="similarity">
    <text evidence="1">Belongs to the CFAP97 family.</text>
</comment>
<comment type="caution">
    <text evidence="3">The sequence shown here is derived from an EMBL/GenBank/DDBJ whole genome shotgun (WGS) entry which is preliminary data.</text>
</comment>
<feature type="compositionally biased region" description="Polar residues" evidence="2">
    <location>
        <begin position="786"/>
        <end position="812"/>
    </location>
</feature>
<dbReference type="PANTHER" id="PTHR33768:SF3">
    <property type="entry name" value="MIP11318P"/>
    <property type="match status" value="1"/>
</dbReference>
<feature type="compositionally biased region" description="Polar residues" evidence="2">
    <location>
        <begin position="558"/>
        <end position="580"/>
    </location>
</feature>
<dbReference type="Pfam" id="PF13879">
    <property type="entry name" value="Hmw_CFAP97"/>
    <property type="match status" value="1"/>
</dbReference>
<feature type="region of interest" description="Disordered" evidence="2">
    <location>
        <begin position="910"/>
        <end position="937"/>
    </location>
</feature>
<proteinExistence type="inferred from homology"/>
<feature type="compositionally biased region" description="Low complexity" evidence="2">
    <location>
        <begin position="746"/>
        <end position="756"/>
    </location>
</feature>
<reference evidence="3 4" key="1">
    <citation type="journal article" date="2019" name="Sci. Rep.">
        <title>Comparative genomics of chytrid fungi reveal insights into the obligate biotrophic and pathogenic lifestyle of Synchytrium endobioticum.</title>
        <authorList>
            <person name="van de Vossenberg B.T.L.H."/>
            <person name="Warris S."/>
            <person name="Nguyen H.D.T."/>
            <person name="van Gent-Pelzer M.P.E."/>
            <person name="Joly D.L."/>
            <person name="van de Geest H.C."/>
            <person name="Bonants P.J.M."/>
            <person name="Smith D.S."/>
            <person name="Levesque C.A."/>
            <person name="van der Lee T.A.J."/>
        </authorList>
    </citation>
    <scope>NUCLEOTIDE SEQUENCE [LARGE SCALE GENOMIC DNA]</scope>
    <source>
        <strain evidence="3 4">CBS 675.73</strain>
    </source>
</reference>
<dbReference type="InterPro" id="IPR038792">
    <property type="entry name" value="CFAP97D1/2"/>
</dbReference>
<feature type="region of interest" description="Disordered" evidence="2">
    <location>
        <begin position="34"/>
        <end position="65"/>
    </location>
</feature>
<feature type="compositionally biased region" description="Polar residues" evidence="2">
    <location>
        <begin position="619"/>
        <end position="634"/>
    </location>
</feature>
<feature type="compositionally biased region" description="Basic and acidic residues" evidence="2">
    <location>
        <begin position="704"/>
        <end position="719"/>
    </location>
</feature>
<feature type="region of interest" description="Disordered" evidence="2">
    <location>
        <begin position="321"/>
        <end position="347"/>
    </location>
</feature>
<feature type="compositionally biased region" description="Polar residues" evidence="2">
    <location>
        <begin position="390"/>
        <end position="400"/>
    </location>
</feature>
<dbReference type="InterPro" id="IPR029488">
    <property type="entry name" value="Hmw/CFAP97"/>
</dbReference>
<evidence type="ECO:0000313" key="3">
    <source>
        <dbReference type="EMBL" id="TPX77255.1"/>
    </source>
</evidence>
<feature type="compositionally biased region" description="Basic and acidic residues" evidence="2">
    <location>
        <begin position="871"/>
        <end position="892"/>
    </location>
</feature>
<organism evidence="3 4">
    <name type="scientific">Chytriomyces confervae</name>
    <dbReference type="NCBI Taxonomy" id="246404"/>
    <lineage>
        <taxon>Eukaryota</taxon>
        <taxon>Fungi</taxon>
        <taxon>Fungi incertae sedis</taxon>
        <taxon>Chytridiomycota</taxon>
        <taxon>Chytridiomycota incertae sedis</taxon>
        <taxon>Chytridiomycetes</taxon>
        <taxon>Chytridiales</taxon>
        <taxon>Chytriomycetaceae</taxon>
        <taxon>Chytriomyces</taxon>
    </lineage>
</organism>
<sequence>MLPDILPASEHVASSLDPAGDEDEIAYTEKVVLSHKSSARNKNNNTGASRPRSTRAQVSAAERNQRGIEVLQEKNSIKFTADMTSSNRLVATTTAEKVQKVMEKMASEMLHSNLGNRNAVAQSQKYLLQKLKNPEKVFAHRHYFNLHPTCNMILAKRWEEKCMQQHHKRLKQAKPSIDNLKPRAYPHLEMRLKGVQIEEERLHDIERKNHILLDRISFQMLNPSEVSSLHVRLEEDNTRALISDAVDHRRKREKEKITKENSLILQRIEDKSPNYNRCDWSNERRKNLEHLANIAKYPSHYVKILEEYAQQFPPGRKFSFQTKARSDKKQSGDDSNDADITSEAEAPEIIEAAHEIKEHSKDETTMAMAEPEEPLVFIPASSKKAPSKPTSQMTGYTSNKIESRIVSPAVVSSHGDQDQATYENDFEVDVPVDDATRPHSAKTRHSQPPSGYTSKPLSGASTQHQLKTPSKAVSAVRSRATPAGAHSRKGSEADSIDSWNERIHSQASKSTTVRSPQSRAKDQAHHLAPTHIPKTIEETSGSKNDDSQSDIPTLLVTKATSKGASAVTSDHGLPSSSPSRAVSKLPSAVNVEHSKKPSVAVSKATSRMASDANMERNVSKQVSKQVSKAPTANEFSDHELPSAALSKAPSKVPSEGNFDRDIRQVSKQPSKMPSSNGLSPNAARSAAMSKAPSKVASKVPSEANFDKKSSKAPSSHELHSPPPLSKVPSKIAAENDADPGLKAKSKPSTKAPSAVSRRPDVASNTSSKKGSTHELNSETDDHKIVSKQSTQHPLSQSNSEKQLISKTSSNSKLVDMPHPSRLTSKQASEAKSLTKSSASPSPPPPEPSNDASSSDAYADDAFEQPVEDDGGAGHDDGENDDEHDHIASHESLEMAIDATGIAAIDSRTNLRASRESVAGGVSKTDNGEILPPLPALT</sequence>
<feature type="compositionally biased region" description="Polar residues" evidence="2">
    <location>
        <begin position="446"/>
        <end position="468"/>
    </location>
</feature>
<protein>
    <submittedName>
        <fullName evidence="3">Uncharacterized protein</fullName>
    </submittedName>
</protein>
<dbReference type="AlphaFoldDB" id="A0A507FNU4"/>
<dbReference type="Proteomes" id="UP000320333">
    <property type="component" value="Unassembled WGS sequence"/>
</dbReference>
<dbReference type="EMBL" id="QEAP01000025">
    <property type="protein sequence ID" value="TPX77255.1"/>
    <property type="molecule type" value="Genomic_DNA"/>
</dbReference>
<evidence type="ECO:0000256" key="1">
    <source>
        <dbReference type="ARBA" id="ARBA00008315"/>
    </source>
</evidence>
<gene>
    <name evidence="3" type="ORF">CcCBS67573_g01492</name>
</gene>
<feature type="compositionally biased region" description="Basic and acidic residues" evidence="2">
    <location>
        <begin position="771"/>
        <end position="784"/>
    </location>
</feature>
<feature type="compositionally biased region" description="Polar residues" evidence="2">
    <location>
        <begin position="665"/>
        <end position="679"/>
    </location>
</feature>
<name>A0A507FNU4_9FUNG</name>
<feature type="compositionally biased region" description="Acidic residues" evidence="2">
    <location>
        <begin position="334"/>
        <end position="347"/>
    </location>
</feature>
<accession>A0A507FNU4</accession>
<dbReference type="PANTHER" id="PTHR33768">
    <property type="entry name" value="MIP11318P"/>
    <property type="match status" value="1"/>
</dbReference>
<keyword evidence="4" id="KW-1185">Reference proteome</keyword>